<dbReference type="RefSeq" id="XP_015510581.2">
    <property type="nucleotide sequence ID" value="XM_015655095.2"/>
</dbReference>
<dbReference type="InterPro" id="IPR036396">
    <property type="entry name" value="Cyt_P450_sf"/>
</dbReference>
<dbReference type="GO" id="GO:0004497">
    <property type="term" value="F:monooxygenase activity"/>
    <property type="evidence" value="ECO:0007669"/>
    <property type="project" value="UniProtKB-KW"/>
</dbReference>
<dbReference type="GO" id="GO:0020037">
    <property type="term" value="F:heme binding"/>
    <property type="evidence" value="ECO:0007669"/>
    <property type="project" value="InterPro"/>
</dbReference>
<keyword evidence="9" id="KW-0492">Microsome</keyword>
<comment type="function">
    <text evidence="2">May be involved in the metabolism of insect hormones and in the breakdown of synthetic insecticides.</text>
</comment>
<keyword evidence="12 15" id="KW-0503">Monooxygenase</keyword>
<dbReference type="SUPFAM" id="SSF48264">
    <property type="entry name" value="Cytochrome P450"/>
    <property type="match status" value="1"/>
</dbReference>
<keyword evidence="7 14" id="KW-0479">Metal-binding</keyword>
<sequence>MDSLTVATLAVALVVLYRIIDIAVKLLKIVLLSEFPPTAEELPNLPFIGHVYLFIGSNESTSKNLIKLGKMYPALFRLCVGRYSMFFTTHSEDLKEILLSPKTIEKHYVYNFARPCVGDGLVTAPASIWEVHRKLLQPSFNSVALKSFVKTFATQSVILAKKMEQHLDGSEFEIRRYVSLCTLDAICVTAMGVNLKAQESEECRYDEAIQNVFASFATRTFSPWLYPDFVFYRTQLGKDQRKHIKFIHEFADNVIRQKKTEIVRPGDKRLSTDEEQGAADDSTAGPQILIENLFRLSNENQTLTDKEVRDHVDTMIAAGSDTTAITMNYVLLMLASHQDIQEKVYQELCDIFGEHVLNDDSEELHITMEVLARMTYMERVIKETMRLFPVVPLMSRTATDDFDLGHRTFPRGTSIVLNIFGVHRSEKYWPDPLKFDPDRFLPERFARQQPYSYLPFSGGRRNCIGWKYAMMLIKTITATVLRRYVLTKDKVMPVEDLRLTFDTLLKSVDPVTIRIQQRVK</sequence>
<reference evidence="17 18" key="1">
    <citation type="submission" date="2025-05" db="UniProtKB">
        <authorList>
            <consortium name="RefSeq"/>
        </authorList>
    </citation>
    <scope>IDENTIFICATION</scope>
    <source>
        <tissue evidence="17 18">Thorax and Abdomen</tissue>
    </source>
</reference>
<dbReference type="InParanoid" id="A0A6J0B8S7"/>
<dbReference type="InterPro" id="IPR050196">
    <property type="entry name" value="Cytochrome_P450_Monoox"/>
</dbReference>
<name>A0A6J0B8S7_NEOLC</name>
<evidence type="ECO:0000313" key="18">
    <source>
        <dbReference type="RefSeq" id="XP_046595837.1"/>
    </source>
</evidence>
<accession>A0A6J0B8S7</accession>
<dbReference type="OrthoDB" id="1470350at2759"/>
<keyword evidence="10 15" id="KW-0560">Oxidoreductase</keyword>
<evidence type="ECO:0000256" key="5">
    <source>
        <dbReference type="ARBA" id="ARBA00010617"/>
    </source>
</evidence>
<evidence type="ECO:0000256" key="7">
    <source>
        <dbReference type="ARBA" id="ARBA00022723"/>
    </source>
</evidence>
<keyword evidence="6 14" id="KW-0349">Heme</keyword>
<evidence type="ECO:0000256" key="10">
    <source>
        <dbReference type="ARBA" id="ARBA00023002"/>
    </source>
</evidence>
<dbReference type="CDD" id="cd20628">
    <property type="entry name" value="CYP4"/>
    <property type="match status" value="1"/>
</dbReference>
<dbReference type="PRINTS" id="PR00463">
    <property type="entry name" value="EP450I"/>
</dbReference>
<comment type="cofactor">
    <cofactor evidence="1 14">
        <name>heme</name>
        <dbReference type="ChEBI" id="CHEBI:30413"/>
    </cofactor>
</comment>
<dbReference type="KEGG" id="nlo:107217531"/>
<keyword evidence="16" id="KW-1185">Reference proteome</keyword>
<keyword evidence="13" id="KW-0472">Membrane</keyword>
<evidence type="ECO:0000256" key="9">
    <source>
        <dbReference type="ARBA" id="ARBA00022848"/>
    </source>
</evidence>
<dbReference type="InterPro" id="IPR002401">
    <property type="entry name" value="Cyt_P450_E_grp-I"/>
</dbReference>
<feature type="binding site" description="axial binding residue" evidence="14">
    <location>
        <position position="463"/>
    </location>
    <ligand>
        <name>heme</name>
        <dbReference type="ChEBI" id="CHEBI:30413"/>
    </ligand>
    <ligandPart>
        <name>Fe</name>
        <dbReference type="ChEBI" id="CHEBI:18248"/>
    </ligandPart>
</feature>
<dbReference type="GO" id="GO:0005789">
    <property type="term" value="C:endoplasmic reticulum membrane"/>
    <property type="evidence" value="ECO:0007669"/>
    <property type="project" value="UniProtKB-SubCell"/>
</dbReference>
<evidence type="ECO:0000256" key="12">
    <source>
        <dbReference type="ARBA" id="ARBA00023033"/>
    </source>
</evidence>
<dbReference type="GeneID" id="107217531"/>
<dbReference type="Pfam" id="PF00067">
    <property type="entry name" value="p450"/>
    <property type="match status" value="1"/>
</dbReference>
<comment type="similarity">
    <text evidence="5 15">Belongs to the cytochrome P450 family.</text>
</comment>
<evidence type="ECO:0000256" key="11">
    <source>
        <dbReference type="ARBA" id="ARBA00023004"/>
    </source>
</evidence>
<dbReference type="RefSeq" id="XP_046595837.1">
    <property type="nucleotide sequence ID" value="XM_046739881.1"/>
</dbReference>
<evidence type="ECO:0000256" key="4">
    <source>
        <dbReference type="ARBA" id="ARBA00004406"/>
    </source>
</evidence>
<evidence type="ECO:0000313" key="17">
    <source>
        <dbReference type="RefSeq" id="XP_015510581.2"/>
    </source>
</evidence>
<evidence type="ECO:0000313" key="16">
    <source>
        <dbReference type="Proteomes" id="UP000829291"/>
    </source>
</evidence>
<dbReference type="PANTHER" id="PTHR24291:SF189">
    <property type="entry name" value="CYTOCHROME P450 4C3-RELATED"/>
    <property type="match status" value="1"/>
</dbReference>
<dbReference type="GO" id="GO:0016705">
    <property type="term" value="F:oxidoreductase activity, acting on paired donors, with incorporation or reduction of molecular oxygen"/>
    <property type="evidence" value="ECO:0007669"/>
    <property type="project" value="InterPro"/>
</dbReference>
<comment type="subcellular location">
    <subcellularLocation>
        <location evidence="4">Endoplasmic reticulum membrane</location>
        <topology evidence="4">Peripheral membrane protein</topology>
    </subcellularLocation>
    <subcellularLocation>
        <location evidence="3">Microsome membrane</location>
        <topology evidence="3">Peripheral membrane protein</topology>
    </subcellularLocation>
</comment>
<keyword evidence="11 14" id="KW-0408">Iron</keyword>
<dbReference type="InterPro" id="IPR017972">
    <property type="entry name" value="Cyt_P450_CS"/>
</dbReference>
<dbReference type="Gene3D" id="1.10.630.10">
    <property type="entry name" value="Cytochrome P450"/>
    <property type="match status" value="1"/>
</dbReference>
<evidence type="ECO:0000256" key="15">
    <source>
        <dbReference type="RuleBase" id="RU000461"/>
    </source>
</evidence>
<evidence type="ECO:0000256" key="8">
    <source>
        <dbReference type="ARBA" id="ARBA00022824"/>
    </source>
</evidence>
<evidence type="ECO:0000256" key="1">
    <source>
        <dbReference type="ARBA" id="ARBA00001971"/>
    </source>
</evidence>
<gene>
    <name evidence="17 18" type="primary">LOC107217531</name>
</gene>
<dbReference type="PROSITE" id="PS00086">
    <property type="entry name" value="CYTOCHROME_P450"/>
    <property type="match status" value="1"/>
</dbReference>
<protein>
    <submittedName>
        <fullName evidence="17 18">Cytochrome P450 4C1-like isoform X1</fullName>
    </submittedName>
</protein>
<evidence type="ECO:0000256" key="6">
    <source>
        <dbReference type="ARBA" id="ARBA00022617"/>
    </source>
</evidence>
<evidence type="ECO:0000256" key="3">
    <source>
        <dbReference type="ARBA" id="ARBA00004174"/>
    </source>
</evidence>
<dbReference type="GO" id="GO:0005506">
    <property type="term" value="F:iron ion binding"/>
    <property type="evidence" value="ECO:0007669"/>
    <property type="project" value="InterPro"/>
</dbReference>
<keyword evidence="8" id="KW-0256">Endoplasmic reticulum</keyword>
<dbReference type="Proteomes" id="UP000829291">
    <property type="component" value="Chromosome 5"/>
</dbReference>
<proteinExistence type="inferred from homology"/>
<dbReference type="InterPro" id="IPR001128">
    <property type="entry name" value="Cyt_P450"/>
</dbReference>
<evidence type="ECO:0000256" key="2">
    <source>
        <dbReference type="ARBA" id="ARBA00003690"/>
    </source>
</evidence>
<evidence type="ECO:0000256" key="13">
    <source>
        <dbReference type="ARBA" id="ARBA00023136"/>
    </source>
</evidence>
<dbReference type="PRINTS" id="PR00385">
    <property type="entry name" value="P450"/>
</dbReference>
<organism evidence="16 17">
    <name type="scientific">Neodiprion lecontei</name>
    <name type="common">Redheaded pine sawfly</name>
    <dbReference type="NCBI Taxonomy" id="441921"/>
    <lineage>
        <taxon>Eukaryota</taxon>
        <taxon>Metazoa</taxon>
        <taxon>Ecdysozoa</taxon>
        <taxon>Arthropoda</taxon>
        <taxon>Hexapoda</taxon>
        <taxon>Insecta</taxon>
        <taxon>Pterygota</taxon>
        <taxon>Neoptera</taxon>
        <taxon>Endopterygota</taxon>
        <taxon>Hymenoptera</taxon>
        <taxon>Tenthredinoidea</taxon>
        <taxon>Diprionidae</taxon>
        <taxon>Diprioninae</taxon>
        <taxon>Neodiprion</taxon>
    </lineage>
</organism>
<dbReference type="PANTHER" id="PTHR24291">
    <property type="entry name" value="CYTOCHROME P450 FAMILY 4"/>
    <property type="match status" value="1"/>
</dbReference>
<evidence type="ECO:0000256" key="14">
    <source>
        <dbReference type="PIRSR" id="PIRSR602401-1"/>
    </source>
</evidence>
<dbReference type="FunCoup" id="A0A6J0B8S7">
    <property type="interactions" value="18"/>
</dbReference>